<dbReference type="Gene3D" id="1.10.510.10">
    <property type="entry name" value="Transferase(Phosphotransferase) domain 1"/>
    <property type="match status" value="1"/>
</dbReference>
<feature type="binding site" evidence="7">
    <location>
        <position position="45"/>
    </location>
    <ligand>
        <name>ATP</name>
        <dbReference type="ChEBI" id="CHEBI:30616"/>
    </ligand>
</feature>
<dbReference type="PANTHER" id="PTHR43289:SF6">
    <property type="entry name" value="SERINE_THREONINE-PROTEIN KINASE NEKL-3"/>
    <property type="match status" value="1"/>
</dbReference>
<dbReference type="EC" id="2.7.11.1" evidence="1"/>
<name>A0A6N7PEU0_9BACT</name>
<dbReference type="PANTHER" id="PTHR43289">
    <property type="entry name" value="MITOGEN-ACTIVATED PROTEIN KINASE KINASE KINASE 20-RELATED"/>
    <property type="match status" value="1"/>
</dbReference>
<keyword evidence="9" id="KW-0472">Membrane</keyword>
<feature type="transmembrane region" description="Helical" evidence="9">
    <location>
        <begin position="469"/>
        <end position="490"/>
    </location>
</feature>
<evidence type="ECO:0000256" key="2">
    <source>
        <dbReference type="ARBA" id="ARBA00022527"/>
    </source>
</evidence>
<evidence type="ECO:0000256" key="8">
    <source>
        <dbReference type="SAM" id="MobiDB-lite"/>
    </source>
</evidence>
<evidence type="ECO:0000313" key="11">
    <source>
        <dbReference type="EMBL" id="MRG90568.1"/>
    </source>
</evidence>
<dbReference type="Gene3D" id="3.30.200.20">
    <property type="entry name" value="Phosphorylase Kinase, domain 1"/>
    <property type="match status" value="1"/>
</dbReference>
<reference evidence="11 12" key="1">
    <citation type="submission" date="2019-10" db="EMBL/GenBank/DDBJ databases">
        <title>A soil myxobacterium in the family Polyangiaceae.</title>
        <authorList>
            <person name="Li Y."/>
            <person name="Wang J."/>
        </authorList>
    </citation>
    <scope>NUCLEOTIDE SEQUENCE [LARGE SCALE GENOMIC DNA]</scope>
    <source>
        <strain evidence="11 12">DSM 14734</strain>
    </source>
</reference>
<evidence type="ECO:0000256" key="9">
    <source>
        <dbReference type="SAM" id="Phobius"/>
    </source>
</evidence>
<dbReference type="FunFam" id="1.10.510.10:FF:000021">
    <property type="entry name" value="Serine/threonine protein kinase"/>
    <property type="match status" value="1"/>
</dbReference>
<dbReference type="InterPro" id="IPR011009">
    <property type="entry name" value="Kinase-like_dom_sf"/>
</dbReference>
<proteinExistence type="predicted"/>
<dbReference type="SMART" id="SM00220">
    <property type="entry name" value="S_TKc"/>
    <property type="match status" value="1"/>
</dbReference>
<evidence type="ECO:0000256" key="3">
    <source>
        <dbReference type="ARBA" id="ARBA00022679"/>
    </source>
</evidence>
<evidence type="ECO:0000256" key="7">
    <source>
        <dbReference type="PROSITE-ProRule" id="PRU10141"/>
    </source>
</evidence>
<feature type="region of interest" description="Disordered" evidence="8">
    <location>
        <begin position="307"/>
        <end position="326"/>
    </location>
</feature>
<evidence type="ECO:0000259" key="10">
    <source>
        <dbReference type="PROSITE" id="PS50011"/>
    </source>
</evidence>
<keyword evidence="9" id="KW-1133">Transmembrane helix</keyword>
<evidence type="ECO:0000256" key="4">
    <source>
        <dbReference type="ARBA" id="ARBA00022741"/>
    </source>
</evidence>
<dbReference type="CDD" id="cd14014">
    <property type="entry name" value="STKc_PknB_like"/>
    <property type="match status" value="1"/>
</dbReference>
<feature type="region of interest" description="Disordered" evidence="8">
    <location>
        <begin position="362"/>
        <end position="460"/>
    </location>
</feature>
<evidence type="ECO:0000313" key="12">
    <source>
        <dbReference type="Proteomes" id="UP000440224"/>
    </source>
</evidence>
<feature type="compositionally biased region" description="Basic and acidic residues" evidence="8">
    <location>
        <begin position="368"/>
        <end position="382"/>
    </location>
</feature>
<evidence type="ECO:0000256" key="1">
    <source>
        <dbReference type="ARBA" id="ARBA00012513"/>
    </source>
</evidence>
<organism evidence="11 12">
    <name type="scientific">Polyangium spumosum</name>
    <dbReference type="NCBI Taxonomy" id="889282"/>
    <lineage>
        <taxon>Bacteria</taxon>
        <taxon>Pseudomonadati</taxon>
        <taxon>Myxococcota</taxon>
        <taxon>Polyangia</taxon>
        <taxon>Polyangiales</taxon>
        <taxon>Polyangiaceae</taxon>
        <taxon>Polyangium</taxon>
    </lineage>
</organism>
<accession>A0A6N7PEU0</accession>
<dbReference type="OrthoDB" id="5485854at2"/>
<dbReference type="PROSITE" id="PS50011">
    <property type="entry name" value="PROTEIN_KINASE_DOM"/>
    <property type="match status" value="1"/>
</dbReference>
<dbReference type="GO" id="GO:0005524">
    <property type="term" value="F:ATP binding"/>
    <property type="evidence" value="ECO:0007669"/>
    <property type="project" value="UniProtKB-UniRule"/>
</dbReference>
<dbReference type="AlphaFoldDB" id="A0A6N7PEU0"/>
<evidence type="ECO:0000256" key="6">
    <source>
        <dbReference type="ARBA" id="ARBA00022840"/>
    </source>
</evidence>
<keyword evidence="6 7" id="KW-0067">ATP-binding</keyword>
<sequence>MSTAAALIGSTLAGRFRITSFLGEGAMATVYRGVQDADPREVAVKVMHPELARDTTFARRFRREAKAASRLNHKNTVQIIDYGVDGNIAYIAMELLQGRDLFEILTVERRLAEARAARILMEVCDVLTIAHEQGVVHRDLKPENIMILGQPDAAGRERIKVLDFGIAKILDKELKEGEGGDNPPPSAAPSSAITSVGVIVGTPEYMSPEQCRGESVDARSDIYACGVLLYQLVTGQIPFSGDSIIDIALKHIRQPPPRPSALTPFMHKGLEAIILTALEKWPAQRQQNAAELKAALEKVLPELRATPHRLGGTARDDAPPLPPSRRNIAEVPVESVRFAHATIPEQSTLPSEQLTLKRKALKAPASVDVEHDTDPEGGKASKDGVIIRVPADAEPVLGSSPTIPAAPSVTDTLTTGREPPPALKKAPSPKPPLVVKAPSEDKARKPGQASLAADKPRPITRKKKGGTSFWLLVPIAVLVGITVGALVFFLTQQ</sequence>
<dbReference type="PROSITE" id="PS00107">
    <property type="entry name" value="PROTEIN_KINASE_ATP"/>
    <property type="match status" value="1"/>
</dbReference>
<comment type="caution">
    <text evidence="11">The sequence shown here is derived from an EMBL/GenBank/DDBJ whole genome shotgun (WGS) entry which is preliminary data.</text>
</comment>
<dbReference type="PROSITE" id="PS00108">
    <property type="entry name" value="PROTEIN_KINASE_ST"/>
    <property type="match status" value="1"/>
</dbReference>
<dbReference type="Pfam" id="PF00069">
    <property type="entry name" value="Pkinase"/>
    <property type="match status" value="1"/>
</dbReference>
<dbReference type="Proteomes" id="UP000440224">
    <property type="component" value="Unassembled WGS sequence"/>
</dbReference>
<evidence type="ECO:0000256" key="5">
    <source>
        <dbReference type="ARBA" id="ARBA00022777"/>
    </source>
</evidence>
<dbReference type="GO" id="GO:0004674">
    <property type="term" value="F:protein serine/threonine kinase activity"/>
    <property type="evidence" value="ECO:0007669"/>
    <property type="project" value="UniProtKB-KW"/>
</dbReference>
<keyword evidence="4 7" id="KW-0547">Nucleotide-binding</keyword>
<keyword evidence="12" id="KW-1185">Reference proteome</keyword>
<feature type="compositionally biased region" description="Pro residues" evidence="8">
    <location>
        <begin position="418"/>
        <end position="432"/>
    </location>
</feature>
<keyword evidence="5 11" id="KW-0418">Kinase</keyword>
<dbReference type="InterPro" id="IPR008271">
    <property type="entry name" value="Ser/Thr_kinase_AS"/>
</dbReference>
<keyword evidence="3" id="KW-0808">Transferase</keyword>
<keyword evidence="9" id="KW-0812">Transmembrane</keyword>
<protein>
    <recommendedName>
        <fullName evidence="1">non-specific serine/threonine protein kinase</fullName>
        <ecNumber evidence="1">2.7.11.1</ecNumber>
    </recommendedName>
</protein>
<keyword evidence="2" id="KW-0723">Serine/threonine-protein kinase</keyword>
<dbReference type="InterPro" id="IPR017441">
    <property type="entry name" value="Protein_kinase_ATP_BS"/>
</dbReference>
<dbReference type="RefSeq" id="WP_153817469.1">
    <property type="nucleotide sequence ID" value="NZ_WJIE01000001.1"/>
</dbReference>
<dbReference type="SUPFAM" id="SSF56112">
    <property type="entry name" value="Protein kinase-like (PK-like)"/>
    <property type="match status" value="1"/>
</dbReference>
<dbReference type="EMBL" id="WJIE01000001">
    <property type="protein sequence ID" value="MRG90568.1"/>
    <property type="molecule type" value="Genomic_DNA"/>
</dbReference>
<dbReference type="InterPro" id="IPR000719">
    <property type="entry name" value="Prot_kinase_dom"/>
</dbReference>
<gene>
    <name evidence="11" type="ORF">GF068_01305</name>
</gene>
<feature type="domain" description="Protein kinase" evidence="10">
    <location>
        <begin position="16"/>
        <end position="300"/>
    </location>
</feature>